<keyword evidence="1" id="KW-1133">Transmembrane helix</keyword>
<evidence type="ECO:0000313" key="3">
    <source>
        <dbReference type="Proteomes" id="UP000032811"/>
    </source>
</evidence>
<reference evidence="2 3" key="1">
    <citation type="submission" date="2014-11" db="EMBL/GenBank/DDBJ databases">
        <authorList>
            <person name="Aslett M.A."/>
            <person name="De Silva N."/>
        </authorList>
    </citation>
    <scope>NUCLEOTIDE SEQUENCE [LARGE SCALE GENOMIC DNA]</scope>
    <source>
        <strain evidence="2 3">ATCC9714</strain>
    </source>
</reference>
<keyword evidence="1" id="KW-0812">Transmembrane</keyword>
<proteinExistence type="predicted"/>
<dbReference type="EMBL" id="LN679998">
    <property type="protein sequence ID" value="CEJ73628.1"/>
    <property type="molecule type" value="Genomic_DNA"/>
</dbReference>
<feature type="transmembrane region" description="Helical" evidence="1">
    <location>
        <begin position="7"/>
        <end position="28"/>
    </location>
</feature>
<keyword evidence="1" id="KW-0472">Membrane</keyword>
<organism evidence="2 3">
    <name type="scientific">Paraclostridium sordellii</name>
    <name type="common">Clostridium sordellii</name>
    <dbReference type="NCBI Taxonomy" id="1505"/>
    <lineage>
        <taxon>Bacteria</taxon>
        <taxon>Bacillati</taxon>
        <taxon>Bacillota</taxon>
        <taxon>Clostridia</taxon>
        <taxon>Peptostreptococcales</taxon>
        <taxon>Peptostreptococcaceae</taxon>
        <taxon>Paraclostridium</taxon>
    </lineage>
</organism>
<name>A0ABP1XRN2_PARSO</name>
<dbReference type="Proteomes" id="UP000032811">
    <property type="component" value="Chromosome 1"/>
</dbReference>
<gene>
    <name evidence="2" type="ORF">ATCC9714_15161</name>
</gene>
<feature type="transmembrane region" description="Helical" evidence="1">
    <location>
        <begin position="34"/>
        <end position="57"/>
    </location>
</feature>
<accession>A0ABP1XRN2</accession>
<evidence type="ECO:0000313" key="2">
    <source>
        <dbReference type="EMBL" id="CEJ73628.1"/>
    </source>
</evidence>
<evidence type="ECO:0000256" key="1">
    <source>
        <dbReference type="SAM" id="Phobius"/>
    </source>
</evidence>
<keyword evidence="3" id="KW-1185">Reference proteome</keyword>
<sequence length="62" mass="6849">MVIYATIKWIILVIASVGVGAFIMNILGNVEMNIWFARFGGALVTAIVALLLHHLLIKNTRK</sequence>
<protein>
    <submittedName>
        <fullName evidence="2">Uncharacterized protein</fullName>
    </submittedName>
</protein>